<gene>
    <name evidence="1" type="ORF">CVIRNUC_003551</name>
</gene>
<proteinExistence type="predicted"/>
<keyword evidence="2" id="KW-1185">Reference proteome</keyword>
<dbReference type="Proteomes" id="UP001314263">
    <property type="component" value="Unassembled WGS sequence"/>
</dbReference>
<organism evidence="1 2">
    <name type="scientific">Coccomyxa viridis</name>
    <dbReference type="NCBI Taxonomy" id="1274662"/>
    <lineage>
        <taxon>Eukaryota</taxon>
        <taxon>Viridiplantae</taxon>
        <taxon>Chlorophyta</taxon>
        <taxon>core chlorophytes</taxon>
        <taxon>Trebouxiophyceae</taxon>
        <taxon>Trebouxiophyceae incertae sedis</taxon>
        <taxon>Coccomyxaceae</taxon>
        <taxon>Coccomyxa</taxon>
    </lineage>
</organism>
<protein>
    <submittedName>
        <fullName evidence="1">Uncharacterized protein</fullName>
    </submittedName>
</protein>
<evidence type="ECO:0000313" key="2">
    <source>
        <dbReference type="Proteomes" id="UP001314263"/>
    </source>
</evidence>
<sequence>MLPSFLACLLSGQYARWGAEANGHTSTLTAQKVTRLTGTCTYAPVWTNRELVDGLRVGERFHRVWSCSKPGFLRIFALDSWKHHEVIRRDSATSLVITDKLVWHSGRSTAQRKWGVRSCESGGLVRTEGKWHIAMNGVRWPVRGRVEAAMRGALPAAAEGNMAAFFRSRALLSPGEECRV</sequence>
<accession>A0AAV1HZ00</accession>
<name>A0AAV1HZ00_9CHLO</name>
<reference evidence="1 2" key="1">
    <citation type="submission" date="2023-10" db="EMBL/GenBank/DDBJ databases">
        <authorList>
            <person name="Maclean D."/>
            <person name="Macfadyen A."/>
        </authorList>
    </citation>
    <scope>NUCLEOTIDE SEQUENCE [LARGE SCALE GENOMIC DNA]</scope>
</reference>
<dbReference type="AlphaFoldDB" id="A0AAV1HZ00"/>
<comment type="caution">
    <text evidence="1">The sequence shown here is derived from an EMBL/GenBank/DDBJ whole genome shotgun (WGS) entry which is preliminary data.</text>
</comment>
<evidence type="ECO:0000313" key="1">
    <source>
        <dbReference type="EMBL" id="CAK0768320.1"/>
    </source>
</evidence>
<dbReference type="EMBL" id="CAUYUE010000004">
    <property type="protein sequence ID" value="CAK0768320.1"/>
    <property type="molecule type" value="Genomic_DNA"/>
</dbReference>